<reference evidence="1 2" key="1">
    <citation type="submission" date="2020-04" db="EMBL/GenBank/DDBJ databases">
        <authorList>
            <person name="Alioto T."/>
            <person name="Alioto T."/>
            <person name="Gomez Garrido J."/>
        </authorList>
    </citation>
    <scope>NUCLEOTIDE SEQUENCE [LARGE SCALE GENOMIC DNA]</scope>
</reference>
<evidence type="ECO:0000313" key="1">
    <source>
        <dbReference type="EMBL" id="CAB3367728.1"/>
    </source>
</evidence>
<accession>A0A8S1CDU9</accession>
<proteinExistence type="predicted"/>
<dbReference type="PANTHER" id="PTHR35455:SF1">
    <property type="entry name" value="AGAP005842-PA"/>
    <property type="match status" value="1"/>
</dbReference>
<organism evidence="1 2">
    <name type="scientific">Cloeon dipterum</name>
    <dbReference type="NCBI Taxonomy" id="197152"/>
    <lineage>
        <taxon>Eukaryota</taxon>
        <taxon>Metazoa</taxon>
        <taxon>Ecdysozoa</taxon>
        <taxon>Arthropoda</taxon>
        <taxon>Hexapoda</taxon>
        <taxon>Insecta</taxon>
        <taxon>Pterygota</taxon>
        <taxon>Palaeoptera</taxon>
        <taxon>Ephemeroptera</taxon>
        <taxon>Pisciforma</taxon>
        <taxon>Baetidae</taxon>
        <taxon>Cloeon</taxon>
    </lineage>
</organism>
<dbReference type="Pfam" id="PF16029">
    <property type="entry name" value="DUF4787"/>
    <property type="match status" value="1"/>
</dbReference>
<dbReference type="OrthoDB" id="1915375at2759"/>
<protein>
    <submittedName>
        <fullName evidence="1">Uncharacterized protein</fullName>
    </submittedName>
</protein>
<keyword evidence="2" id="KW-1185">Reference proteome</keyword>
<dbReference type="PANTHER" id="PTHR35455">
    <property type="entry name" value="UNNAMED PRODUCT"/>
    <property type="match status" value="1"/>
</dbReference>
<dbReference type="Proteomes" id="UP000494165">
    <property type="component" value="Unassembled WGS sequence"/>
</dbReference>
<dbReference type="AlphaFoldDB" id="A0A8S1CDU9"/>
<evidence type="ECO:0000313" key="2">
    <source>
        <dbReference type="Proteomes" id="UP000494165"/>
    </source>
</evidence>
<dbReference type="EMBL" id="CADEPI010000033">
    <property type="protein sequence ID" value="CAB3367728.1"/>
    <property type="molecule type" value="Genomic_DNA"/>
</dbReference>
<comment type="caution">
    <text evidence="1">The sequence shown here is derived from an EMBL/GenBank/DDBJ whole genome shotgun (WGS) entry which is preliminary data.</text>
</comment>
<name>A0A8S1CDU9_9INSE</name>
<sequence length="100" mass="11710">MHTTPNVVRCEAASFNFIEFAYKETSKNEMTYQEFEQACQQSSECQDSLGVSLEHCVRKCVSPSCYEDLYRFDELEEGEIDVRLNSFKGCFIQRLNRQRS</sequence>
<dbReference type="InterPro" id="IPR031985">
    <property type="entry name" value="DUF4787"/>
</dbReference>
<gene>
    <name evidence="1" type="ORF">CLODIP_2_CD11786</name>
</gene>